<dbReference type="Gene3D" id="3.30.70.330">
    <property type="match status" value="2"/>
</dbReference>
<dbReference type="OrthoDB" id="5970at2759"/>
<dbReference type="CDD" id="cd12373">
    <property type="entry name" value="RRM_SRSF3_like"/>
    <property type="match status" value="1"/>
</dbReference>
<feature type="coiled-coil region" evidence="8">
    <location>
        <begin position="429"/>
        <end position="490"/>
    </location>
</feature>
<dbReference type="Proteomes" id="UP000053237">
    <property type="component" value="Unassembled WGS sequence"/>
</dbReference>
<evidence type="ECO:0000256" key="6">
    <source>
        <dbReference type="PROSITE-ProRule" id="PRU00175"/>
    </source>
</evidence>
<accession>A0A024G720</accession>
<dbReference type="PANTHER" id="PTHR23003:SF62">
    <property type="entry name" value="SERINE_ARGININE (SR)-TYPE SHUTTLING MRNA BINDING PROTEIN NPL3"/>
    <property type="match status" value="1"/>
</dbReference>
<keyword evidence="3" id="KW-0677">Repeat</keyword>
<evidence type="ECO:0000256" key="4">
    <source>
        <dbReference type="ARBA" id="ARBA00022884"/>
    </source>
</evidence>
<evidence type="ECO:0000256" key="1">
    <source>
        <dbReference type="ARBA" id="ARBA00004123"/>
    </source>
</evidence>
<evidence type="ECO:0000256" key="7">
    <source>
        <dbReference type="PROSITE-ProRule" id="PRU00176"/>
    </source>
</evidence>
<dbReference type="PROSITE" id="PS50089">
    <property type="entry name" value="ZF_RING_2"/>
    <property type="match status" value="1"/>
</dbReference>
<evidence type="ECO:0000313" key="13">
    <source>
        <dbReference type="Proteomes" id="UP000053237"/>
    </source>
</evidence>
<feature type="compositionally biased region" description="Polar residues" evidence="9">
    <location>
        <begin position="209"/>
        <end position="222"/>
    </location>
</feature>
<gene>
    <name evidence="12" type="ORF">BN9_029050</name>
</gene>
<reference evidence="12 13" key="1">
    <citation type="submission" date="2012-05" db="EMBL/GenBank/DDBJ databases">
        <title>Recombination and specialization in a pathogen metapopulation.</title>
        <authorList>
            <person name="Gardiner A."/>
            <person name="Kemen E."/>
            <person name="Schultz-Larsen T."/>
            <person name="MacLean D."/>
            <person name="Van Oosterhout C."/>
            <person name="Jones J.D.G."/>
        </authorList>
    </citation>
    <scope>NUCLEOTIDE SEQUENCE [LARGE SCALE GENOMIC DNA]</scope>
    <source>
        <strain evidence="12 13">Ac Nc2</strain>
    </source>
</reference>
<dbReference type="SMART" id="SM00360">
    <property type="entry name" value="RRM"/>
    <property type="match status" value="2"/>
</dbReference>
<dbReference type="InterPro" id="IPR050374">
    <property type="entry name" value="RRT5_SRSF_SR"/>
</dbReference>
<evidence type="ECO:0000259" key="10">
    <source>
        <dbReference type="PROSITE" id="PS50089"/>
    </source>
</evidence>
<dbReference type="GO" id="GO:0008270">
    <property type="term" value="F:zinc ion binding"/>
    <property type="evidence" value="ECO:0007669"/>
    <property type="project" value="UniProtKB-KW"/>
</dbReference>
<feature type="compositionally biased region" description="Basic and acidic residues" evidence="9">
    <location>
        <begin position="95"/>
        <end position="123"/>
    </location>
</feature>
<keyword evidence="13" id="KW-1185">Reference proteome</keyword>
<sequence length="582" mass="66181">MNSDISPRTGPNQSEMGTRVYVGGLPRDATARELEDGFLRYGKICNVWIARNPPGFAFLDFEDPRDADDAIRSMDNADYLGGRIRVELARGNGRGGDRGDSGGRGRDRFNDRTDRFGRDQRGRRNNARGEFKVIVSDLPEGADWRQVKDFLRTGGEVTFCNLENSDTAVAEFRTREDMEQAIKKLDDTEFQGNYVRITAAEKSSDRRSASPQATGPRSSCSMPMERFQSQECLICLNELQTNLATIQCGHVFHLICIKEALKYKEQCPICRKSASRSFITPLYFNLFEASAHVINVVDGESNAAVAMADSANVQSLTARMHWQKDQMHAQSHKIKRLRDHLKILSAEKKCWDEKYDEIALISTDLMNKVTRYRLEVDRQANLIQRLSINKAVAEFLSTEDPIVLERELIDPGNRILALKKACQYRTKQYHDAVKEKNSLKSALEKMEQHIQSHHCNISDVKKRRISKSVRSTLDEKKRKLIINMEEYDNNLLPLDAELSHVDTRPYSNRSSFFPAKRNGGICNTFSSFTSTNTLGLDRLHLSLNNKEHKRKAKEGGKITDFLISNMMSSPQHNGYKKARRGA</sequence>
<keyword evidence="4 7" id="KW-0694">RNA-binding</keyword>
<feature type="domain" description="RING-type" evidence="10">
    <location>
        <begin position="232"/>
        <end position="271"/>
    </location>
</feature>
<evidence type="ECO:0000256" key="3">
    <source>
        <dbReference type="ARBA" id="ARBA00022737"/>
    </source>
</evidence>
<keyword evidence="6" id="KW-0479">Metal-binding</keyword>
<keyword evidence="6" id="KW-0862">Zinc</keyword>
<keyword evidence="6" id="KW-0863">Zinc-finger</keyword>
<feature type="region of interest" description="Disordered" evidence="9">
    <location>
        <begin position="201"/>
        <end position="222"/>
    </location>
</feature>
<evidence type="ECO:0000256" key="9">
    <source>
        <dbReference type="SAM" id="MobiDB-lite"/>
    </source>
</evidence>
<dbReference type="SUPFAM" id="SSF57850">
    <property type="entry name" value="RING/U-box"/>
    <property type="match status" value="1"/>
</dbReference>
<evidence type="ECO:0000313" key="12">
    <source>
        <dbReference type="EMBL" id="CCI42121.1"/>
    </source>
</evidence>
<dbReference type="InterPro" id="IPR001841">
    <property type="entry name" value="Znf_RING"/>
</dbReference>
<dbReference type="GO" id="GO:0005737">
    <property type="term" value="C:cytoplasm"/>
    <property type="evidence" value="ECO:0007669"/>
    <property type="project" value="TreeGrafter"/>
</dbReference>
<dbReference type="GO" id="GO:0003729">
    <property type="term" value="F:mRNA binding"/>
    <property type="evidence" value="ECO:0007669"/>
    <property type="project" value="TreeGrafter"/>
</dbReference>
<dbReference type="GO" id="GO:0006397">
    <property type="term" value="P:mRNA processing"/>
    <property type="evidence" value="ECO:0007669"/>
    <property type="project" value="UniProtKB-KW"/>
</dbReference>
<evidence type="ECO:0008006" key="14">
    <source>
        <dbReference type="Google" id="ProtNLM"/>
    </source>
</evidence>
<evidence type="ECO:0000256" key="2">
    <source>
        <dbReference type="ARBA" id="ARBA00022664"/>
    </source>
</evidence>
<dbReference type="CDD" id="cd12339">
    <property type="entry name" value="RRM2_SRSF1_4_like"/>
    <property type="match status" value="1"/>
</dbReference>
<dbReference type="InterPro" id="IPR000504">
    <property type="entry name" value="RRM_dom"/>
</dbReference>
<dbReference type="SUPFAM" id="SSF54928">
    <property type="entry name" value="RNA-binding domain, RBD"/>
    <property type="match status" value="1"/>
</dbReference>
<comment type="caution">
    <text evidence="12">The sequence shown here is derived from an EMBL/GenBank/DDBJ whole genome shotgun (WGS) entry which is preliminary data.</text>
</comment>
<comment type="subcellular location">
    <subcellularLocation>
        <location evidence="1">Nucleus</location>
    </subcellularLocation>
</comment>
<feature type="domain" description="RRM" evidence="11">
    <location>
        <begin position="131"/>
        <end position="202"/>
    </location>
</feature>
<dbReference type="InterPro" id="IPR013083">
    <property type="entry name" value="Znf_RING/FYVE/PHD"/>
</dbReference>
<organism evidence="12 13">
    <name type="scientific">Albugo candida</name>
    <dbReference type="NCBI Taxonomy" id="65357"/>
    <lineage>
        <taxon>Eukaryota</taxon>
        <taxon>Sar</taxon>
        <taxon>Stramenopiles</taxon>
        <taxon>Oomycota</taxon>
        <taxon>Peronosporomycetes</taxon>
        <taxon>Albuginales</taxon>
        <taxon>Albuginaceae</taxon>
        <taxon>Albugo</taxon>
    </lineage>
</organism>
<dbReference type="SMART" id="SM00184">
    <property type="entry name" value="RING"/>
    <property type="match status" value="1"/>
</dbReference>
<keyword evidence="2" id="KW-0507">mRNA processing</keyword>
<keyword evidence="5" id="KW-0539">Nucleus</keyword>
<dbReference type="PANTHER" id="PTHR23003">
    <property type="entry name" value="RNA RECOGNITION MOTIF RRM DOMAIN CONTAINING PROTEIN"/>
    <property type="match status" value="1"/>
</dbReference>
<dbReference type="InParanoid" id="A0A024G720"/>
<evidence type="ECO:0000256" key="8">
    <source>
        <dbReference type="SAM" id="Coils"/>
    </source>
</evidence>
<protein>
    <recommendedName>
        <fullName evidence="14">RING-type domain-containing protein</fullName>
    </recommendedName>
</protein>
<dbReference type="InterPro" id="IPR012677">
    <property type="entry name" value="Nucleotide-bd_a/b_plait_sf"/>
</dbReference>
<evidence type="ECO:0000259" key="11">
    <source>
        <dbReference type="PROSITE" id="PS50102"/>
    </source>
</evidence>
<evidence type="ECO:0000256" key="5">
    <source>
        <dbReference type="ARBA" id="ARBA00023242"/>
    </source>
</evidence>
<dbReference type="PROSITE" id="PS50102">
    <property type="entry name" value="RRM"/>
    <property type="match status" value="2"/>
</dbReference>
<proteinExistence type="predicted"/>
<dbReference type="AlphaFoldDB" id="A0A024G720"/>
<feature type="region of interest" description="Disordered" evidence="9">
    <location>
        <begin position="90"/>
        <end position="123"/>
    </location>
</feature>
<dbReference type="Gene3D" id="3.30.40.10">
    <property type="entry name" value="Zinc/RING finger domain, C3HC4 (zinc finger)"/>
    <property type="match status" value="1"/>
</dbReference>
<name>A0A024G720_9STRA</name>
<feature type="domain" description="RRM" evidence="11">
    <location>
        <begin position="18"/>
        <end position="91"/>
    </location>
</feature>
<keyword evidence="8" id="KW-0175">Coiled coil</keyword>
<dbReference type="EMBL" id="CAIX01000029">
    <property type="protein sequence ID" value="CCI42121.1"/>
    <property type="molecule type" value="Genomic_DNA"/>
</dbReference>
<dbReference type="Pfam" id="PF00076">
    <property type="entry name" value="RRM_1"/>
    <property type="match status" value="2"/>
</dbReference>
<dbReference type="STRING" id="65357.A0A024G720"/>
<dbReference type="Pfam" id="PF13923">
    <property type="entry name" value="zf-C3HC4_2"/>
    <property type="match status" value="1"/>
</dbReference>
<dbReference type="InterPro" id="IPR035979">
    <property type="entry name" value="RBD_domain_sf"/>
</dbReference>
<dbReference type="GO" id="GO:0005634">
    <property type="term" value="C:nucleus"/>
    <property type="evidence" value="ECO:0007669"/>
    <property type="project" value="UniProtKB-SubCell"/>
</dbReference>